<name>A0A9P0KGM4_ACAOB</name>
<comment type="caution">
    <text evidence="2">The sequence shown here is derived from an EMBL/GenBank/DDBJ whole genome shotgun (WGS) entry which is preliminary data.</text>
</comment>
<evidence type="ECO:0000313" key="2">
    <source>
        <dbReference type="EMBL" id="CAH1972747.1"/>
    </source>
</evidence>
<evidence type="ECO:0000256" key="1">
    <source>
        <dbReference type="SAM" id="MobiDB-lite"/>
    </source>
</evidence>
<proteinExistence type="predicted"/>
<dbReference type="Proteomes" id="UP001152888">
    <property type="component" value="Unassembled WGS sequence"/>
</dbReference>
<protein>
    <submittedName>
        <fullName evidence="2">Uncharacterized protein</fullName>
    </submittedName>
</protein>
<keyword evidence="3" id="KW-1185">Reference proteome</keyword>
<feature type="region of interest" description="Disordered" evidence="1">
    <location>
        <begin position="1"/>
        <end position="21"/>
    </location>
</feature>
<feature type="compositionally biased region" description="Polar residues" evidence="1">
    <location>
        <begin position="7"/>
        <end position="18"/>
    </location>
</feature>
<evidence type="ECO:0000313" key="3">
    <source>
        <dbReference type="Proteomes" id="UP001152888"/>
    </source>
</evidence>
<organism evidence="2 3">
    <name type="scientific">Acanthoscelides obtectus</name>
    <name type="common">Bean weevil</name>
    <name type="synonym">Bruchus obtectus</name>
    <dbReference type="NCBI Taxonomy" id="200917"/>
    <lineage>
        <taxon>Eukaryota</taxon>
        <taxon>Metazoa</taxon>
        <taxon>Ecdysozoa</taxon>
        <taxon>Arthropoda</taxon>
        <taxon>Hexapoda</taxon>
        <taxon>Insecta</taxon>
        <taxon>Pterygota</taxon>
        <taxon>Neoptera</taxon>
        <taxon>Endopterygota</taxon>
        <taxon>Coleoptera</taxon>
        <taxon>Polyphaga</taxon>
        <taxon>Cucujiformia</taxon>
        <taxon>Chrysomeloidea</taxon>
        <taxon>Chrysomelidae</taxon>
        <taxon>Bruchinae</taxon>
        <taxon>Bruchini</taxon>
        <taxon>Acanthoscelides</taxon>
    </lineage>
</organism>
<accession>A0A9P0KGM4</accession>
<dbReference type="AlphaFoldDB" id="A0A9P0KGM4"/>
<reference evidence="2" key="1">
    <citation type="submission" date="2022-03" db="EMBL/GenBank/DDBJ databases">
        <authorList>
            <person name="Sayadi A."/>
        </authorList>
    </citation>
    <scope>NUCLEOTIDE SEQUENCE</scope>
</reference>
<gene>
    <name evidence="2" type="ORF">ACAOBT_LOCUS10175</name>
</gene>
<dbReference type="EMBL" id="CAKOFQ010006802">
    <property type="protein sequence ID" value="CAH1972747.1"/>
    <property type="molecule type" value="Genomic_DNA"/>
</dbReference>
<sequence>MFKVTLQGHSETQGQTSRSHFKVTLRGHSKNSRSHFKVTRKLQVTFQCYISSMAPKVSSQGRLAPKVGAQGRPRTYKPYPLIRYVAFTFPTDPFCDFLVRIPLYMVIIC</sequence>